<dbReference type="Pfam" id="PF13561">
    <property type="entry name" value="adh_short_C2"/>
    <property type="match status" value="1"/>
</dbReference>
<dbReference type="SUPFAM" id="SSF51735">
    <property type="entry name" value="NAD(P)-binding Rossmann-fold domains"/>
    <property type="match status" value="1"/>
</dbReference>
<reference evidence="4 5" key="1">
    <citation type="submission" date="2022-04" db="EMBL/GenBank/DDBJ databases">
        <title>Genome diversity in the genus Frankia.</title>
        <authorList>
            <person name="Carlos-Shanley C."/>
            <person name="Hahn D."/>
        </authorList>
    </citation>
    <scope>NUCLEOTIDE SEQUENCE [LARGE SCALE GENOMIC DNA]</scope>
    <source>
        <strain evidence="4 5">Ag45/Mut15</strain>
    </source>
</reference>
<proteinExistence type="inferred from homology"/>
<comment type="caution">
    <text evidence="4">The sequence shown here is derived from an EMBL/GenBank/DDBJ whole genome shotgun (WGS) entry which is preliminary data.</text>
</comment>
<gene>
    <name evidence="4" type="ORF">MXD59_08590</name>
</gene>
<evidence type="ECO:0000256" key="1">
    <source>
        <dbReference type="ARBA" id="ARBA00006484"/>
    </source>
</evidence>
<keyword evidence="2" id="KW-0560">Oxidoreductase</keyword>
<protein>
    <submittedName>
        <fullName evidence="4">SDR family oxidoreductase</fullName>
    </submittedName>
</protein>
<dbReference type="PANTHER" id="PTHR43943">
    <property type="entry name" value="DEHYDROGENASE/REDUCTASE (SDR FAMILY) MEMBER 4"/>
    <property type="match status" value="1"/>
</dbReference>
<evidence type="ECO:0000313" key="4">
    <source>
        <dbReference type="EMBL" id="MCK9875829.1"/>
    </source>
</evidence>
<dbReference type="PANTHER" id="PTHR43943:SF17">
    <property type="entry name" value="3-PHENYLPROPIONATE-DIHYDRODIOL_CINNAMIC ACID-DIHYDRODIOL DEHYDROGENASE"/>
    <property type="match status" value="1"/>
</dbReference>
<dbReference type="EMBL" id="JALKFT010000006">
    <property type="protein sequence ID" value="MCK9875829.1"/>
    <property type="molecule type" value="Genomic_DNA"/>
</dbReference>
<organism evidence="4 5">
    <name type="scientific">Frankia umida</name>
    <dbReference type="NCBI Taxonomy" id="573489"/>
    <lineage>
        <taxon>Bacteria</taxon>
        <taxon>Bacillati</taxon>
        <taxon>Actinomycetota</taxon>
        <taxon>Actinomycetes</taxon>
        <taxon>Frankiales</taxon>
        <taxon>Frankiaceae</taxon>
        <taxon>Frankia</taxon>
    </lineage>
</organism>
<dbReference type="Proteomes" id="UP001201873">
    <property type="component" value="Unassembled WGS sequence"/>
</dbReference>
<evidence type="ECO:0000313" key="5">
    <source>
        <dbReference type="Proteomes" id="UP001201873"/>
    </source>
</evidence>
<keyword evidence="5" id="KW-1185">Reference proteome</keyword>
<evidence type="ECO:0000256" key="2">
    <source>
        <dbReference type="ARBA" id="ARBA00023002"/>
    </source>
</evidence>
<dbReference type="PRINTS" id="PR00081">
    <property type="entry name" value="GDHRDH"/>
</dbReference>
<dbReference type="RefSeq" id="WP_248824217.1">
    <property type="nucleotide sequence ID" value="NZ_JALKFT010000006.1"/>
</dbReference>
<evidence type="ECO:0000256" key="3">
    <source>
        <dbReference type="RuleBase" id="RU000363"/>
    </source>
</evidence>
<dbReference type="Pfam" id="PF00106">
    <property type="entry name" value="adh_short"/>
    <property type="match status" value="1"/>
</dbReference>
<sequence length="287" mass="28939">MDLHLDGKVALVTGGSRGIGRAIARQLAAEGARVAICGRDPRSLADAASDLALAAPKTASVGGTGGTGVGDTRVGGTETDGVGGGVFTCVADVTSPGEVERFVDEAADAFGRVDLLVANVGGIVGGGLLDSTAQDWARTFELNAGHAVRALRSAVPHLTASGGGSVVIVSSVAAAKPAPLAQYGASKAAEVYLAASFARELAALKVRVNTVSPGSIIFPGGSWETYAQQDPDGFAEFVRRDFPAGRLGNAEEVADVVAFLLSDRATWINGADITVDGAQGRPSAFGY</sequence>
<accession>A0ABT0JWY1</accession>
<dbReference type="PRINTS" id="PR00080">
    <property type="entry name" value="SDRFAMILY"/>
</dbReference>
<dbReference type="InterPro" id="IPR036291">
    <property type="entry name" value="NAD(P)-bd_dom_sf"/>
</dbReference>
<dbReference type="CDD" id="cd05233">
    <property type="entry name" value="SDR_c"/>
    <property type="match status" value="1"/>
</dbReference>
<dbReference type="InterPro" id="IPR002347">
    <property type="entry name" value="SDR_fam"/>
</dbReference>
<dbReference type="Gene3D" id="3.40.50.720">
    <property type="entry name" value="NAD(P)-binding Rossmann-like Domain"/>
    <property type="match status" value="1"/>
</dbReference>
<name>A0ABT0JWY1_9ACTN</name>
<comment type="similarity">
    <text evidence="1 3">Belongs to the short-chain dehydrogenases/reductases (SDR) family.</text>
</comment>